<dbReference type="SUPFAM" id="SSF48019">
    <property type="entry name" value="post-AAA+ oligomerization domain-like"/>
    <property type="match status" value="1"/>
</dbReference>
<feature type="compositionally biased region" description="Low complexity" evidence="10">
    <location>
        <begin position="303"/>
        <end position="318"/>
    </location>
</feature>
<dbReference type="InterPro" id="IPR027417">
    <property type="entry name" value="P-loop_NTPase"/>
</dbReference>
<comment type="subunit">
    <text evidence="3">Heterotetramer of subunits RFC2, RFC3, RFC4 and RFC5 that can form a complex with RFC1.</text>
</comment>
<evidence type="ECO:0000256" key="10">
    <source>
        <dbReference type="SAM" id="MobiDB-lite"/>
    </source>
</evidence>
<dbReference type="InParanoid" id="A0A2K3D450"/>
<dbReference type="InterPro" id="IPR047854">
    <property type="entry name" value="RFC_lid"/>
</dbReference>
<dbReference type="GeneID" id="5722576"/>
<dbReference type="EMBL" id="CM008973">
    <property type="protein sequence ID" value="PNW75297.1"/>
    <property type="molecule type" value="Genomic_DNA"/>
</dbReference>
<keyword evidence="8 9" id="KW-0539">Nucleus</keyword>
<keyword evidence="5 9" id="KW-0235">DNA replication</keyword>
<dbReference type="InterPro" id="IPR001357">
    <property type="entry name" value="BRCT_dom"/>
</dbReference>
<dbReference type="FunFam" id="3.40.50.10190:FF:000001">
    <property type="entry name" value="Replication factor C subunit 1"/>
    <property type="match status" value="1"/>
</dbReference>
<dbReference type="STRING" id="3055.A0A2K3D450"/>
<dbReference type="SMART" id="SM00382">
    <property type="entry name" value="AAA"/>
    <property type="match status" value="1"/>
</dbReference>
<evidence type="ECO:0000256" key="5">
    <source>
        <dbReference type="ARBA" id="ARBA00022705"/>
    </source>
</evidence>
<gene>
    <name evidence="12" type="ORF">CHLRE_12g521200v5</name>
</gene>
<dbReference type="GO" id="GO:0006281">
    <property type="term" value="P:DNA repair"/>
    <property type="evidence" value="ECO:0007669"/>
    <property type="project" value="InterPro"/>
</dbReference>
<dbReference type="PIRSF" id="PIRSF036578">
    <property type="entry name" value="RFC1"/>
    <property type="match status" value="1"/>
</dbReference>
<reference evidence="12 13" key="1">
    <citation type="journal article" date="2007" name="Science">
        <title>The Chlamydomonas genome reveals the evolution of key animal and plant functions.</title>
        <authorList>
            <person name="Merchant S.S."/>
            <person name="Prochnik S.E."/>
            <person name="Vallon O."/>
            <person name="Harris E.H."/>
            <person name="Karpowicz S.J."/>
            <person name="Witman G.B."/>
            <person name="Terry A."/>
            <person name="Salamov A."/>
            <person name="Fritz-Laylin L.K."/>
            <person name="Marechal-Drouard L."/>
            <person name="Marshall W.F."/>
            <person name="Qu L.H."/>
            <person name="Nelson D.R."/>
            <person name="Sanderfoot A.A."/>
            <person name="Spalding M.H."/>
            <person name="Kapitonov V.V."/>
            <person name="Ren Q."/>
            <person name="Ferris P."/>
            <person name="Lindquist E."/>
            <person name="Shapiro H."/>
            <person name="Lucas S.M."/>
            <person name="Grimwood J."/>
            <person name="Schmutz J."/>
            <person name="Cardol P."/>
            <person name="Cerutti H."/>
            <person name="Chanfreau G."/>
            <person name="Chen C.L."/>
            <person name="Cognat V."/>
            <person name="Croft M.T."/>
            <person name="Dent R."/>
            <person name="Dutcher S."/>
            <person name="Fernandez E."/>
            <person name="Fukuzawa H."/>
            <person name="Gonzalez-Ballester D."/>
            <person name="Gonzalez-Halphen D."/>
            <person name="Hallmann A."/>
            <person name="Hanikenne M."/>
            <person name="Hippler M."/>
            <person name="Inwood W."/>
            <person name="Jabbari K."/>
            <person name="Kalanon M."/>
            <person name="Kuras R."/>
            <person name="Lefebvre P.A."/>
            <person name="Lemaire S.D."/>
            <person name="Lobanov A.V."/>
            <person name="Lohr M."/>
            <person name="Manuell A."/>
            <person name="Meier I."/>
            <person name="Mets L."/>
            <person name="Mittag M."/>
            <person name="Mittelmeier T."/>
            <person name="Moroney J.V."/>
            <person name="Moseley J."/>
            <person name="Napoli C."/>
            <person name="Nedelcu A.M."/>
            <person name="Niyogi K."/>
            <person name="Novoselov S.V."/>
            <person name="Paulsen I.T."/>
            <person name="Pazour G."/>
            <person name="Purton S."/>
            <person name="Ral J.P."/>
            <person name="Riano-Pachon D.M."/>
            <person name="Riekhof W."/>
            <person name="Rymarquis L."/>
            <person name="Schroda M."/>
            <person name="Stern D."/>
            <person name="Umen J."/>
            <person name="Willows R."/>
            <person name="Wilson N."/>
            <person name="Zimmer S.L."/>
            <person name="Allmer J."/>
            <person name="Balk J."/>
            <person name="Bisova K."/>
            <person name="Chen C.J."/>
            <person name="Elias M."/>
            <person name="Gendler K."/>
            <person name="Hauser C."/>
            <person name="Lamb M.R."/>
            <person name="Ledford H."/>
            <person name="Long J.C."/>
            <person name="Minagawa J."/>
            <person name="Page M.D."/>
            <person name="Pan J."/>
            <person name="Pootakham W."/>
            <person name="Roje S."/>
            <person name="Rose A."/>
            <person name="Stahlberg E."/>
            <person name="Terauchi A.M."/>
            <person name="Yang P."/>
            <person name="Ball S."/>
            <person name="Bowler C."/>
            <person name="Dieckmann C.L."/>
            <person name="Gladyshev V.N."/>
            <person name="Green P."/>
            <person name="Jorgensen R."/>
            <person name="Mayfield S."/>
            <person name="Mueller-Roeber B."/>
            <person name="Rajamani S."/>
            <person name="Sayre R.T."/>
            <person name="Brokstein P."/>
            <person name="Dubchak I."/>
            <person name="Goodstein D."/>
            <person name="Hornick L."/>
            <person name="Huang Y.W."/>
            <person name="Jhaveri J."/>
            <person name="Luo Y."/>
            <person name="Martinez D."/>
            <person name="Ngau W.C."/>
            <person name="Otillar B."/>
            <person name="Poliakov A."/>
            <person name="Porter A."/>
            <person name="Szajkowski L."/>
            <person name="Werner G."/>
            <person name="Zhou K."/>
            <person name="Grigoriev I.V."/>
            <person name="Rokhsar D.S."/>
            <person name="Grossman A.R."/>
        </authorList>
    </citation>
    <scope>NUCLEOTIDE SEQUENCE [LARGE SCALE GENOMIC DNA]</scope>
    <source>
        <strain evidence="13">CC-503</strain>
    </source>
</reference>
<dbReference type="InterPro" id="IPR013725">
    <property type="entry name" value="DNA_replication_fac_RFC1_C"/>
</dbReference>
<dbReference type="FunCoup" id="A0A2K3D450">
    <property type="interactions" value="1896"/>
</dbReference>
<feature type="compositionally biased region" description="Basic residues" evidence="10">
    <location>
        <begin position="1063"/>
        <end position="1073"/>
    </location>
</feature>
<dbReference type="PANTHER" id="PTHR23389:SF6">
    <property type="entry name" value="REPLICATION FACTOR C SUBUNIT 1"/>
    <property type="match status" value="1"/>
</dbReference>
<evidence type="ECO:0000256" key="3">
    <source>
        <dbReference type="ARBA" id="ARBA00011480"/>
    </source>
</evidence>
<dbReference type="CDD" id="cd17752">
    <property type="entry name" value="BRCT_RFC1"/>
    <property type="match status" value="1"/>
</dbReference>
<dbReference type="Pfam" id="PF08519">
    <property type="entry name" value="RFC1"/>
    <property type="match status" value="1"/>
</dbReference>
<dbReference type="GO" id="GO:0003677">
    <property type="term" value="F:DNA binding"/>
    <property type="evidence" value="ECO:0000318"/>
    <property type="project" value="GO_Central"/>
</dbReference>
<evidence type="ECO:0000256" key="7">
    <source>
        <dbReference type="ARBA" id="ARBA00022840"/>
    </source>
</evidence>
<protein>
    <recommendedName>
        <fullName evidence="4 9">Replication factor C subunit 1</fullName>
    </recommendedName>
</protein>
<accession>A0A2K3D450</accession>
<dbReference type="AlphaFoldDB" id="A0A2K3D450"/>
<dbReference type="Pfam" id="PF00004">
    <property type="entry name" value="AAA"/>
    <property type="match status" value="1"/>
</dbReference>
<feature type="compositionally biased region" description="Low complexity" evidence="10">
    <location>
        <begin position="475"/>
        <end position="493"/>
    </location>
</feature>
<evidence type="ECO:0000256" key="8">
    <source>
        <dbReference type="ARBA" id="ARBA00023242"/>
    </source>
</evidence>
<evidence type="ECO:0000256" key="6">
    <source>
        <dbReference type="ARBA" id="ARBA00022741"/>
    </source>
</evidence>
<dbReference type="CDD" id="cd18140">
    <property type="entry name" value="HLD_clamp_RFC"/>
    <property type="match status" value="1"/>
</dbReference>
<evidence type="ECO:0000313" key="12">
    <source>
        <dbReference type="EMBL" id="PNW75297.1"/>
    </source>
</evidence>
<dbReference type="FunFam" id="3.40.50.300:FF:000395">
    <property type="entry name" value="Replication factor C subunit 1"/>
    <property type="match status" value="1"/>
</dbReference>
<feature type="compositionally biased region" description="Acidic residues" evidence="10">
    <location>
        <begin position="1106"/>
        <end position="1118"/>
    </location>
</feature>
<dbReference type="SUPFAM" id="SSF52113">
    <property type="entry name" value="BRCT domain"/>
    <property type="match status" value="1"/>
</dbReference>
<evidence type="ECO:0000256" key="4">
    <source>
        <dbReference type="ARBA" id="ARBA00020401"/>
    </source>
</evidence>
<dbReference type="Pfam" id="PF00533">
    <property type="entry name" value="BRCT"/>
    <property type="match status" value="1"/>
</dbReference>
<dbReference type="GO" id="GO:0006260">
    <property type="term" value="P:DNA replication"/>
    <property type="evidence" value="ECO:0007669"/>
    <property type="project" value="UniProtKB-KW"/>
</dbReference>
<dbReference type="OrthoDB" id="446168at2759"/>
<dbReference type="GO" id="GO:0016887">
    <property type="term" value="F:ATP hydrolysis activity"/>
    <property type="evidence" value="ECO:0007669"/>
    <property type="project" value="InterPro"/>
</dbReference>
<dbReference type="InterPro" id="IPR008921">
    <property type="entry name" value="DNA_pol3_clamp-load_cplx_C"/>
</dbReference>
<name>A0A2K3D450_CHLRE</name>
<dbReference type="Gene3D" id="1.20.272.10">
    <property type="match status" value="1"/>
</dbReference>
<dbReference type="ExpressionAtlas" id="A0A2K3D450">
    <property type="expression patterns" value="baseline"/>
</dbReference>
<feature type="region of interest" description="Disordered" evidence="10">
    <location>
        <begin position="474"/>
        <end position="535"/>
    </location>
</feature>
<evidence type="ECO:0000259" key="11">
    <source>
        <dbReference type="PROSITE" id="PS50172"/>
    </source>
</evidence>
<feature type="compositionally biased region" description="Acidic residues" evidence="10">
    <location>
        <begin position="1078"/>
        <end position="1093"/>
    </location>
</feature>
<evidence type="ECO:0000256" key="2">
    <source>
        <dbReference type="ARBA" id="ARBA00006116"/>
    </source>
</evidence>
<feature type="compositionally biased region" description="Acidic residues" evidence="10">
    <location>
        <begin position="183"/>
        <end position="224"/>
    </location>
</feature>
<dbReference type="InterPro" id="IPR012178">
    <property type="entry name" value="RFC1"/>
</dbReference>
<dbReference type="GO" id="GO:0003689">
    <property type="term" value="F:DNA clamp loader activity"/>
    <property type="evidence" value="ECO:0007669"/>
    <property type="project" value="UniProtKB-UniRule"/>
</dbReference>
<dbReference type="InterPro" id="IPR003593">
    <property type="entry name" value="AAA+_ATPase"/>
</dbReference>
<dbReference type="GO" id="GO:0005524">
    <property type="term" value="F:ATP binding"/>
    <property type="evidence" value="ECO:0007669"/>
    <property type="project" value="UniProtKB-UniRule"/>
</dbReference>
<sequence>MGKSEPADSKSPKKEEKQPAKPVGKDIRSFFSKPPGGASKPAAPAAKAEAGGGAVASAAVKEPAATAVKAEPKAAAAPAAAKPAASASPPAAKPAAKKSRVIIDEDDDDDLVVVEKKKASTPKKQAGAAAAGTDSKKQPPGSGGKGSGGKKAASGKAPAAKKRRVVADDGDDDDVVEVSSEGTDGDEEYQGGDESSDDDSDVVMEEEDDDDDSDVVMEDSEDEEAGGKAGKAKAKATPKAAAAKPAAAAAKQPAKGKGKKVAGPAMTITPKGSEPEKKKPLAGTKHARSPAKDEQGSGGKATGGPKKAPARAASPTAAARRKSAATKAVFSTNPGSASAIAAVDAAVAQLPPETEVDFSLLPEGQDGAAYASAPPPNQGNKEAPRGHPDCLTGKTFVISGVLDSLGREEATDYIKRHGGRVTGAVSGKTSFLVVGHHTGRSKYRKAREHGTKVIDEDGLFSLIRASEPFIPAENAAAPPASAPAAAAPASQPASQPPSQQPASQPAAAQRPGAGAAAGPSSARPAGVTRQPAAAGDAGQYQLWVDKYKPRNSAELVGNNTLVDNLKSWLMNWEQVHLRGGAAPTAKGGGSKPKDLSKKAALLSGPPGIGKTSAAHIMAREAGFEVVEMNASDTRNKAGKTSEGIAGKQSNIIKEMVTSTTLPPGLFGGGCGGGLGSTAPRRQLLIMDEVDGMSGGDRGGVQDLIDTIKRSKIPIICICNDKYNQKLKSLRNHCLELEFRKPTVLQISKRMSEIAAKEGLAINQATMDALVTGAGGDLRLILGQLQMVRLRSVAVSFDDVRSGRLGSSKDMDRSPFECSRQLLEPSSGQLSLGDRLELVFADSDLVPLLLQENYVNHKPAITTDAASRLRALAKAADAFSAGDVLNTSIRRHQNWGLMPAMAVVGCVLPCAYMRGGREVFGLFPGEMNFPRFSAWFGNNSTSGKQRRLLGELSTSMTASGLVAAGRSGVRLEYASALRHLLARPLQQQQEAAVPRVVAEMHEYCIDKEQFDYILDVTSFKSKAPWAADLFKDVPPKVKAAFTRTLNSTAPAARCNAQVEEVKLGRGKGKAKGGRKAAAEEEDEEEGGEGGEGGEEEAKPAVKQESGEGGEEEEEDDDDVDARTLARRLAKGGLEVHLQDDGKAGKGKKGGTAGGGGGRGKAGAAAKPAGGRGGGRGGAKAAGKK</sequence>
<organism evidence="12 13">
    <name type="scientific">Chlamydomonas reinhardtii</name>
    <name type="common">Chlamydomonas smithii</name>
    <dbReference type="NCBI Taxonomy" id="3055"/>
    <lineage>
        <taxon>Eukaryota</taxon>
        <taxon>Viridiplantae</taxon>
        <taxon>Chlorophyta</taxon>
        <taxon>core chlorophytes</taxon>
        <taxon>Chlorophyceae</taxon>
        <taxon>CS clade</taxon>
        <taxon>Chlamydomonadales</taxon>
        <taxon>Chlamydomonadaceae</taxon>
        <taxon>Chlamydomonas</taxon>
    </lineage>
</organism>
<comment type="subcellular location">
    <subcellularLocation>
        <location evidence="1 9">Nucleus</location>
    </subcellularLocation>
</comment>
<dbReference type="SUPFAM" id="SSF52540">
    <property type="entry name" value="P-loop containing nucleoside triphosphate hydrolases"/>
    <property type="match status" value="1"/>
</dbReference>
<feature type="compositionally biased region" description="Low complexity" evidence="10">
    <location>
        <begin position="500"/>
        <end position="526"/>
    </location>
</feature>
<dbReference type="PANTHER" id="PTHR23389">
    <property type="entry name" value="CHROMOSOME TRANSMISSION FIDELITY FACTOR 18"/>
    <property type="match status" value="1"/>
</dbReference>
<feature type="domain" description="BRCT" evidence="11">
    <location>
        <begin position="386"/>
        <end position="467"/>
    </location>
</feature>
<keyword evidence="13" id="KW-1185">Reference proteome</keyword>
<keyword evidence="7 9" id="KW-0067">ATP-binding</keyword>
<evidence type="ECO:0000256" key="1">
    <source>
        <dbReference type="ARBA" id="ARBA00004123"/>
    </source>
</evidence>
<keyword evidence="6 9" id="KW-0547">Nucleotide-binding</keyword>
<dbReference type="RefSeq" id="XP_001696917.2">
    <property type="nucleotide sequence ID" value="XM_001696865.3"/>
</dbReference>
<feature type="region of interest" description="Disordered" evidence="10">
    <location>
        <begin position="1"/>
        <end position="335"/>
    </location>
</feature>
<feature type="compositionally biased region" description="Low complexity" evidence="10">
    <location>
        <begin position="237"/>
        <end position="253"/>
    </location>
</feature>
<dbReference type="GO" id="GO:0005634">
    <property type="term" value="C:nucleus"/>
    <property type="evidence" value="ECO:0000318"/>
    <property type="project" value="GO_Central"/>
</dbReference>
<dbReference type="Gene3D" id="3.40.50.10190">
    <property type="entry name" value="BRCT domain"/>
    <property type="match status" value="1"/>
</dbReference>
<feature type="compositionally biased region" description="Basic and acidic residues" evidence="10">
    <location>
        <begin position="1094"/>
        <end position="1104"/>
    </location>
</feature>
<dbReference type="SMART" id="SM00292">
    <property type="entry name" value="BRCT"/>
    <property type="match status" value="1"/>
</dbReference>
<feature type="compositionally biased region" description="Basic and acidic residues" evidence="10">
    <location>
        <begin position="1"/>
        <end position="28"/>
    </location>
</feature>
<dbReference type="InterPro" id="IPR036420">
    <property type="entry name" value="BRCT_dom_sf"/>
</dbReference>
<dbReference type="Proteomes" id="UP000006906">
    <property type="component" value="Chromosome 12"/>
</dbReference>
<evidence type="ECO:0000256" key="9">
    <source>
        <dbReference type="PIRNR" id="PIRNR036578"/>
    </source>
</evidence>
<dbReference type="GO" id="GO:0005663">
    <property type="term" value="C:DNA replication factor C complex"/>
    <property type="evidence" value="ECO:0007669"/>
    <property type="project" value="InterPro"/>
</dbReference>
<feature type="compositionally biased region" description="Low complexity" evidence="10">
    <location>
        <begin position="33"/>
        <end position="94"/>
    </location>
</feature>
<dbReference type="Gene3D" id="3.40.50.300">
    <property type="entry name" value="P-loop containing nucleotide triphosphate hydrolases"/>
    <property type="match status" value="1"/>
</dbReference>
<evidence type="ECO:0000313" key="13">
    <source>
        <dbReference type="Proteomes" id="UP000006906"/>
    </source>
</evidence>
<feature type="region of interest" description="Disordered" evidence="10">
    <location>
        <begin position="1061"/>
        <end position="1183"/>
    </location>
</feature>
<comment type="similarity">
    <text evidence="2 9">Belongs to the activator 1 large subunit family.</text>
</comment>
<dbReference type="Gene3D" id="1.10.8.60">
    <property type="match status" value="1"/>
</dbReference>
<dbReference type="PROSITE" id="PS50172">
    <property type="entry name" value="BRCT"/>
    <property type="match status" value="1"/>
</dbReference>
<feature type="compositionally biased region" description="Gly residues" evidence="10">
    <location>
        <begin position="1148"/>
        <end position="1159"/>
    </location>
</feature>
<feature type="compositionally biased region" description="Gly residues" evidence="10">
    <location>
        <begin position="1168"/>
        <end position="1183"/>
    </location>
</feature>
<dbReference type="InterPro" id="IPR003959">
    <property type="entry name" value="ATPase_AAA_core"/>
</dbReference>
<feature type="region of interest" description="Disordered" evidence="10">
    <location>
        <begin position="363"/>
        <end position="390"/>
    </location>
</feature>
<dbReference type="CDD" id="cd00009">
    <property type="entry name" value="AAA"/>
    <property type="match status" value="1"/>
</dbReference>
<dbReference type="PaxDb" id="3055-EDP00609"/>
<dbReference type="Gramene" id="PNW75297">
    <property type="protein sequence ID" value="PNW75297"/>
    <property type="gene ID" value="CHLRE_12g521200v5"/>
</dbReference>
<dbReference type="KEGG" id="cre:CHLRE_12g521200v5"/>
<dbReference type="OMA" id="PELRMNY"/>
<proteinExistence type="inferred from homology"/>
<dbReference type="Pfam" id="PF25361">
    <property type="entry name" value="AAA_lid_RFC1"/>
    <property type="match status" value="1"/>
</dbReference>